<feature type="domain" description="EF-hand" evidence="8">
    <location>
        <begin position="421"/>
        <end position="456"/>
    </location>
</feature>
<feature type="region of interest" description="Disordered" evidence="6">
    <location>
        <begin position="744"/>
        <end position="821"/>
    </location>
</feature>
<dbReference type="InterPro" id="IPR052260">
    <property type="entry name" value="Autophagy_Rcpt_SigReg"/>
</dbReference>
<feature type="region of interest" description="Disordered" evidence="6">
    <location>
        <begin position="654"/>
        <end position="674"/>
    </location>
</feature>
<dbReference type="AlphaFoldDB" id="N1QGN3"/>
<feature type="region of interest" description="Disordered" evidence="6">
    <location>
        <begin position="186"/>
        <end position="220"/>
    </location>
</feature>
<dbReference type="PANTHER" id="PTHR15090:SF8">
    <property type="entry name" value="ZZ-TYPE ZINC FINGER-CONTAINING PROTEIN"/>
    <property type="match status" value="1"/>
</dbReference>
<name>N1QGN3_SPHMS</name>
<dbReference type="eggNOG" id="KOG1426">
    <property type="taxonomic scope" value="Eukaryota"/>
</dbReference>
<dbReference type="SUPFAM" id="SSF57850">
    <property type="entry name" value="RING/U-box"/>
    <property type="match status" value="1"/>
</dbReference>
<evidence type="ECO:0000313" key="9">
    <source>
        <dbReference type="EMBL" id="EMF16335.1"/>
    </source>
</evidence>
<dbReference type="SUPFAM" id="SSF47473">
    <property type="entry name" value="EF-hand"/>
    <property type="match status" value="1"/>
</dbReference>
<dbReference type="PROSITE" id="PS00018">
    <property type="entry name" value="EF_HAND_1"/>
    <property type="match status" value="2"/>
</dbReference>
<feature type="compositionally biased region" description="Pro residues" evidence="6">
    <location>
        <begin position="792"/>
        <end position="809"/>
    </location>
</feature>
<evidence type="ECO:0000256" key="3">
    <source>
        <dbReference type="ARBA" id="ARBA00022833"/>
    </source>
</evidence>
<dbReference type="InterPro" id="IPR000433">
    <property type="entry name" value="Znf_ZZ"/>
</dbReference>
<dbReference type="Gene3D" id="1.10.238.10">
    <property type="entry name" value="EF-hand"/>
    <property type="match status" value="1"/>
</dbReference>
<dbReference type="Gene3D" id="3.30.60.90">
    <property type="match status" value="1"/>
</dbReference>
<keyword evidence="2 5" id="KW-0863">Zinc-finger</keyword>
<evidence type="ECO:0008006" key="11">
    <source>
        <dbReference type="Google" id="ProtNLM"/>
    </source>
</evidence>
<dbReference type="RefSeq" id="XP_016764456.1">
    <property type="nucleotide sequence ID" value="XM_016903161.1"/>
</dbReference>
<keyword evidence="10" id="KW-1185">Reference proteome</keyword>
<gene>
    <name evidence="9" type="ORF">SEPMUDRAFT_145611</name>
</gene>
<dbReference type="CDD" id="cd00051">
    <property type="entry name" value="EFh"/>
    <property type="match status" value="1"/>
</dbReference>
<dbReference type="InterPro" id="IPR011992">
    <property type="entry name" value="EF-hand-dom_pair"/>
</dbReference>
<dbReference type="GO" id="GO:0008270">
    <property type="term" value="F:zinc ion binding"/>
    <property type="evidence" value="ECO:0007669"/>
    <property type="project" value="UniProtKB-KW"/>
</dbReference>
<keyword evidence="1" id="KW-0479">Metal-binding</keyword>
<protein>
    <recommendedName>
        <fullName evidence="11">EF-hand</fullName>
    </recommendedName>
</protein>
<evidence type="ECO:0000259" key="7">
    <source>
        <dbReference type="PROSITE" id="PS50135"/>
    </source>
</evidence>
<dbReference type="Proteomes" id="UP000016931">
    <property type="component" value="Unassembled WGS sequence"/>
</dbReference>
<dbReference type="PANTHER" id="PTHR15090">
    <property type="entry name" value="SEQUESTOSOME 1-RELATED"/>
    <property type="match status" value="1"/>
</dbReference>
<dbReference type="EMBL" id="KB456260">
    <property type="protein sequence ID" value="EMF16335.1"/>
    <property type="molecule type" value="Genomic_DNA"/>
</dbReference>
<dbReference type="PROSITE" id="PS50222">
    <property type="entry name" value="EF_HAND_2"/>
    <property type="match status" value="2"/>
</dbReference>
<keyword evidence="3" id="KW-0862">Zinc</keyword>
<evidence type="ECO:0000313" key="10">
    <source>
        <dbReference type="Proteomes" id="UP000016931"/>
    </source>
</evidence>
<dbReference type="InterPro" id="IPR002048">
    <property type="entry name" value="EF_hand_dom"/>
</dbReference>
<dbReference type="HOGENOM" id="CLU_009681_0_0_1"/>
<dbReference type="InterPro" id="IPR018247">
    <property type="entry name" value="EF_Hand_1_Ca_BS"/>
</dbReference>
<dbReference type="SMART" id="SM00054">
    <property type="entry name" value="EFh"/>
    <property type="match status" value="2"/>
</dbReference>
<keyword evidence="4" id="KW-0106">Calcium</keyword>
<dbReference type="STRING" id="692275.N1QGN3"/>
<evidence type="ECO:0000259" key="8">
    <source>
        <dbReference type="PROSITE" id="PS50222"/>
    </source>
</evidence>
<accession>N1QGN3</accession>
<evidence type="ECO:0000256" key="5">
    <source>
        <dbReference type="PROSITE-ProRule" id="PRU00228"/>
    </source>
</evidence>
<dbReference type="PROSITE" id="PS50135">
    <property type="entry name" value="ZF_ZZ_2"/>
    <property type="match status" value="1"/>
</dbReference>
<dbReference type="InterPro" id="IPR043145">
    <property type="entry name" value="Znf_ZZ_sf"/>
</dbReference>
<dbReference type="SMART" id="SM00291">
    <property type="entry name" value="ZnF_ZZ"/>
    <property type="match status" value="1"/>
</dbReference>
<feature type="compositionally biased region" description="Acidic residues" evidence="6">
    <location>
        <begin position="202"/>
        <end position="215"/>
    </location>
</feature>
<feature type="compositionally biased region" description="Polar residues" evidence="6">
    <location>
        <begin position="657"/>
        <end position="669"/>
    </location>
</feature>
<dbReference type="GeneID" id="27900298"/>
<proteinExistence type="predicted"/>
<reference evidence="9 10" key="1">
    <citation type="journal article" date="2012" name="PLoS Pathog.">
        <title>Diverse lifestyles and strategies of plant pathogenesis encoded in the genomes of eighteen Dothideomycetes fungi.</title>
        <authorList>
            <person name="Ohm R.A."/>
            <person name="Feau N."/>
            <person name="Henrissat B."/>
            <person name="Schoch C.L."/>
            <person name="Horwitz B.A."/>
            <person name="Barry K.W."/>
            <person name="Condon B.J."/>
            <person name="Copeland A.C."/>
            <person name="Dhillon B."/>
            <person name="Glaser F."/>
            <person name="Hesse C.N."/>
            <person name="Kosti I."/>
            <person name="LaButti K."/>
            <person name="Lindquist E.A."/>
            <person name="Lucas S."/>
            <person name="Salamov A.A."/>
            <person name="Bradshaw R.E."/>
            <person name="Ciuffetti L."/>
            <person name="Hamelin R.C."/>
            <person name="Kema G.H.J."/>
            <person name="Lawrence C."/>
            <person name="Scott J.A."/>
            <person name="Spatafora J.W."/>
            <person name="Turgeon B.G."/>
            <person name="de Wit P.J.G.M."/>
            <person name="Zhong S."/>
            <person name="Goodwin S.B."/>
            <person name="Grigoriev I.V."/>
        </authorList>
    </citation>
    <scope>NUCLEOTIDE SEQUENCE [LARGE SCALE GENOMIC DNA]</scope>
    <source>
        <strain evidence="9 10">SO2202</strain>
    </source>
</reference>
<sequence length="879" mass="98450">MSQQTSDQLSRYRWAGFLVATAAGLYVSRRLYHSYTQLPATTLRRSNAVHRNRNNGLGPVDFEPPTSEAPFGFVLIRKHNNETMAINLATTRLPSAQVLRELFGNGSEAIRRNAQTLALQCVLALAWVKAQDAEGRLVLRSHGFDELATAMLSQQMDAILQASYALLTSMDLDTVDPQYVREAVESLSRDNPWHSGNASSSGDEDPDPADTEEVWDAERAEPSQGLRGLLYYIAEDDAKRKAYEHRGIRCEECGDFPIHGVRWHCLNCPDFDLCSACEAHTRHPKTHVFAKIKIPVPVLSQPTEKMKPWYPGDSRKIHASLFIQLKKQLCLEYDYEEPQLDAMYDQFTCLANVPWEQDPTKIKCAIDRRAFNRAMTSDRWPAGLATNAMYDRMFAFYDTDTNGLIGFTEFVNGMAYLRGPKRFASLRRTIQGYDLDGDGYVSRADFLRILRAKHIIQTQLISDQVEFQEDERVQASMDVLRSSQPISSIFAEEQIPPGERRHPRGKYPDEFGDLQPLPTTKAVLSDEDPYVRRLPARDRLRTTLSRFEEHIGRSTMQGDDSPRDEDVEQQVALSVLAPVEEETIDPYVQDILWQVEENGFNELLDPLFKDREEEDSDVMRTRVERMLWASEIEDALAAREAGLLPQPGAAAAAAAVKQSTPTSKPSGLASTAVEVPQRTDEIIADLANAIDGIRSGSQGPTTAADSIVPTDWLSLERREAQIAEAPLEDLLNSQGYGLRDNAHEGAAASEPRVASSDSSSIWNGIPADRATSPLKTTTISDNDDHNHDNSMEPPPLPQRQTPPSPPPPQQEKKTTASEPSRLSQLRLEQLVRLHDLDAEITRRGGPGRLTYDEIENLVVKSGNSELRGLVKSWLEWACF</sequence>
<feature type="domain" description="ZZ-type" evidence="7">
    <location>
        <begin position="245"/>
        <end position="297"/>
    </location>
</feature>
<dbReference type="OMA" id="WHCLNCP"/>
<feature type="domain" description="EF-hand" evidence="8">
    <location>
        <begin position="385"/>
        <end position="420"/>
    </location>
</feature>
<evidence type="ECO:0000256" key="4">
    <source>
        <dbReference type="ARBA" id="ARBA00022837"/>
    </source>
</evidence>
<organism evidence="9 10">
    <name type="scientific">Sphaerulina musiva (strain SO2202)</name>
    <name type="common">Poplar stem canker fungus</name>
    <name type="synonym">Septoria musiva</name>
    <dbReference type="NCBI Taxonomy" id="692275"/>
    <lineage>
        <taxon>Eukaryota</taxon>
        <taxon>Fungi</taxon>
        <taxon>Dikarya</taxon>
        <taxon>Ascomycota</taxon>
        <taxon>Pezizomycotina</taxon>
        <taxon>Dothideomycetes</taxon>
        <taxon>Dothideomycetidae</taxon>
        <taxon>Mycosphaerellales</taxon>
        <taxon>Mycosphaerellaceae</taxon>
        <taxon>Sphaerulina</taxon>
    </lineage>
</organism>
<dbReference type="CDD" id="cd02340">
    <property type="entry name" value="ZZ_NBR1_like"/>
    <property type="match status" value="1"/>
</dbReference>
<evidence type="ECO:0000256" key="2">
    <source>
        <dbReference type="ARBA" id="ARBA00022771"/>
    </source>
</evidence>
<dbReference type="OrthoDB" id="2122982at2759"/>
<dbReference type="GO" id="GO:0005509">
    <property type="term" value="F:calcium ion binding"/>
    <property type="evidence" value="ECO:0007669"/>
    <property type="project" value="InterPro"/>
</dbReference>
<dbReference type="Pfam" id="PF00569">
    <property type="entry name" value="ZZ"/>
    <property type="match status" value="1"/>
</dbReference>
<evidence type="ECO:0000256" key="1">
    <source>
        <dbReference type="ARBA" id="ARBA00022723"/>
    </source>
</evidence>
<dbReference type="PROSITE" id="PS01357">
    <property type="entry name" value="ZF_ZZ_1"/>
    <property type="match status" value="1"/>
</dbReference>
<evidence type="ECO:0000256" key="6">
    <source>
        <dbReference type="SAM" id="MobiDB-lite"/>
    </source>
</evidence>